<organism evidence="3 4">
    <name type="scientific">Calocera cornea HHB12733</name>
    <dbReference type="NCBI Taxonomy" id="1353952"/>
    <lineage>
        <taxon>Eukaryota</taxon>
        <taxon>Fungi</taxon>
        <taxon>Dikarya</taxon>
        <taxon>Basidiomycota</taxon>
        <taxon>Agaricomycotina</taxon>
        <taxon>Dacrymycetes</taxon>
        <taxon>Dacrymycetales</taxon>
        <taxon>Dacrymycetaceae</taxon>
        <taxon>Calocera</taxon>
    </lineage>
</organism>
<evidence type="ECO:0000256" key="1">
    <source>
        <dbReference type="SAM" id="MobiDB-lite"/>
    </source>
</evidence>
<dbReference type="EMBL" id="KV423917">
    <property type="protein sequence ID" value="KZT62335.1"/>
    <property type="molecule type" value="Genomic_DNA"/>
</dbReference>
<dbReference type="STRING" id="1353952.A0A165JVQ2"/>
<keyword evidence="2" id="KW-0472">Membrane</keyword>
<feature type="compositionally biased region" description="Basic and acidic residues" evidence="1">
    <location>
        <begin position="129"/>
        <end position="138"/>
    </location>
</feature>
<sequence>MSEQRRTPPRPGPRPVSISLGGRPASMPIIAPLMVDGQLDTSGSQSFHAAALSLLDEDDEPEVASSSTSMQDVAMASSIQAQTKPPSTKSSSPTDANTAFYTAPTADETWTEQPSRLSYYTADGDQDHDEDHPPDDQQSRSNSPRSLKPFSDIDLLLQRRASFPLVVPDDRESPELDAVFEPEVSPTRNSLLFPSDLHRSRRSSAYTLNSNAPSRTTSFGERQAKVSPLPTPLPSPTRRQFDGLPETSENEHPSAHGLRYRTKRKTSLRVNGTSGLPGPDTVSTDNTATSDLSDLADHAYPPRPSAPTPRKSNSVNTHILPPKTPTSGNQAFTPTFVASPDSGAPPSTVTMADMLQQLKRQDSVHPEPKPVGAKTARPLSAKDVEQYAAFCLTLWFKAGTAAFRSIGKPSQALHILLFAVLSTILPILTYFVHFIQDSWTSVRAKYRIRSIPQLLQLNHQNDYTLFDCLSKEQADAGKLALSVNRHSDTARVFDLDAARLLLQLNGLLELRQVKPTADRFAKQGEQYVRLSAIGIGLEYTPVSELNTSSSACCAAFYDLKSNWIVLAFKGESVTEVDEFIRQAMSPSIHLGQYVHGFGKGTRPNAAINTALTVL</sequence>
<feature type="compositionally biased region" description="Low complexity" evidence="1">
    <location>
        <begin position="83"/>
        <end position="94"/>
    </location>
</feature>
<feature type="compositionally biased region" description="Basic residues" evidence="1">
    <location>
        <begin position="258"/>
        <end position="267"/>
    </location>
</feature>
<reference evidence="3 4" key="1">
    <citation type="journal article" date="2016" name="Mol. Biol. Evol.">
        <title>Comparative Genomics of Early-Diverging Mushroom-Forming Fungi Provides Insights into the Origins of Lignocellulose Decay Capabilities.</title>
        <authorList>
            <person name="Nagy L.G."/>
            <person name="Riley R."/>
            <person name="Tritt A."/>
            <person name="Adam C."/>
            <person name="Daum C."/>
            <person name="Floudas D."/>
            <person name="Sun H."/>
            <person name="Yadav J.S."/>
            <person name="Pangilinan J."/>
            <person name="Larsson K.H."/>
            <person name="Matsuura K."/>
            <person name="Barry K."/>
            <person name="Labutti K."/>
            <person name="Kuo R."/>
            <person name="Ohm R.A."/>
            <person name="Bhattacharya S.S."/>
            <person name="Shirouzu T."/>
            <person name="Yoshinaga Y."/>
            <person name="Martin F.M."/>
            <person name="Grigoriev I.V."/>
            <person name="Hibbett D.S."/>
        </authorList>
    </citation>
    <scope>NUCLEOTIDE SEQUENCE [LARGE SCALE GENOMIC DNA]</scope>
    <source>
        <strain evidence="3 4">HHB12733</strain>
    </source>
</reference>
<dbReference type="OrthoDB" id="426718at2759"/>
<feature type="region of interest" description="Disordered" evidence="1">
    <location>
        <begin position="1"/>
        <end position="25"/>
    </location>
</feature>
<feature type="region of interest" description="Disordered" evidence="1">
    <location>
        <begin position="204"/>
        <end position="329"/>
    </location>
</feature>
<keyword evidence="2" id="KW-1133">Transmembrane helix</keyword>
<protein>
    <submittedName>
        <fullName evidence="3">Uncharacterized protein</fullName>
    </submittedName>
</protein>
<proteinExistence type="predicted"/>
<evidence type="ECO:0000256" key="2">
    <source>
        <dbReference type="SAM" id="Phobius"/>
    </source>
</evidence>
<dbReference type="AlphaFoldDB" id="A0A165JVQ2"/>
<feature type="compositionally biased region" description="Polar residues" evidence="1">
    <location>
        <begin position="281"/>
        <end position="292"/>
    </location>
</feature>
<keyword evidence="2" id="KW-0812">Transmembrane</keyword>
<accession>A0A165JVQ2</accession>
<feature type="compositionally biased region" description="Polar residues" evidence="1">
    <location>
        <begin position="64"/>
        <end position="82"/>
    </location>
</feature>
<name>A0A165JVQ2_9BASI</name>
<dbReference type="InParanoid" id="A0A165JVQ2"/>
<keyword evidence="4" id="KW-1185">Reference proteome</keyword>
<dbReference type="Proteomes" id="UP000076842">
    <property type="component" value="Unassembled WGS sequence"/>
</dbReference>
<feature type="transmembrane region" description="Helical" evidence="2">
    <location>
        <begin position="412"/>
        <end position="435"/>
    </location>
</feature>
<feature type="compositionally biased region" description="Polar residues" evidence="1">
    <location>
        <begin position="204"/>
        <end position="220"/>
    </location>
</feature>
<feature type="region of interest" description="Disordered" evidence="1">
    <location>
        <begin position="50"/>
        <end position="151"/>
    </location>
</feature>
<evidence type="ECO:0000313" key="3">
    <source>
        <dbReference type="EMBL" id="KZT62335.1"/>
    </source>
</evidence>
<evidence type="ECO:0000313" key="4">
    <source>
        <dbReference type="Proteomes" id="UP000076842"/>
    </source>
</evidence>
<gene>
    <name evidence="3" type="ORF">CALCODRAFT_248335</name>
</gene>